<keyword evidence="1" id="KW-0175">Coiled coil</keyword>
<feature type="coiled-coil region" evidence="1">
    <location>
        <begin position="356"/>
        <end position="418"/>
    </location>
</feature>
<organism evidence="2 3">
    <name type="scientific">Evansella vedderi</name>
    <dbReference type="NCBI Taxonomy" id="38282"/>
    <lineage>
        <taxon>Bacteria</taxon>
        <taxon>Bacillati</taxon>
        <taxon>Bacillota</taxon>
        <taxon>Bacilli</taxon>
        <taxon>Bacillales</taxon>
        <taxon>Bacillaceae</taxon>
        <taxon>Evansella</taxon>
    </lineage>
</organism>
<sequence length="645" mass="73976">MKRWNIKKIILYSHHGEKSEVTFELETVNIITGDSQTGKSAIPEIIDYVMGASQCHIPSYVRSCLSWVGILWVKGSTQFSFYRKIPKPGYKSSQEVHFDIGSNIKIPENASYLSKKTNLEGGLAHFERLIGIGNVNSESFGKSTISRRITLRNTMPYLLQDDDVIISKNTLLRGANEPDKKISIIESIPYFFGVVDEKTLEAELEYQKIRKLVERLEKKLIIESSIVNGGASKALGLVQEAAQLGLCDAPENSVSNAELESILNKVQNWDFTQNTEVVEDKLPELYKLLAEEHARIVELKNKIRTAQNKMEAVNDFDKTVQKQKRKLEIVNVFKNPSDPNSCPLCDSNLTRVVAPIKTIKQLVNNVNNDLKEVERDRPKLDKYIQSLKNDVEKSEIQVEDYKLQIETLVKENEHAHNKFSILQRRYKTIGRISLYMESIENNINENGLKEKETLANLKEKLNKLEDEVNLLEKKEALDNIERRISLTATSIIKDLPFEKRYEDSPVYINLKNLNVGVSLSTHSESMRDVGSDENYLSLHVSLLLAMHRHFAKVNSPVPGVLLFDQLSRPYFPPDKEPGEVELDNERTSLLQFFELLFKEVDRQESLQVIVLEHAYFKNHDKYKSSVRYRWKKGENGLIPNGWPEK</sequence>
<protein>
    <submittedName>
        <fullName evidence="2">CRISPR/Cas system CMR-associated protein Cmr5 small subunit</fullName>
    </submittedName>
</protein>
<evidence type="ECO:0000313" key="2">
    <source>
        <dbReference type="EMBL" id="MDQ0257094.1"/>
    </source>
</evidence>
<dbReference type="EMBL" id="JAUSUG010000023">
    <property type="protein sequence ID" value="MDQ0257094.1"/>
    <property type="molecule type" value="Genomic_DNA"/>
</dbReference>
<evidence type="ECO:0000313" key="3">
    <source>
        <dbReference type="Proteomes" id="UP001230005"/>
    </source>
</evidence>
<accession>A0ABU0A1W8</accession>
<feature type="coiled-coil region" evidence="1">
    <location>
        <begin position="447"/>
        <end position="481"/>
    </location>
</feature>
<dbReference type="Pfam" id="PF12532">
    <property type="entry name" value="DUF3732"/>
    <property type="match status" value="1"/>
</dbReference>
<evidence type="ECO:0000256" key="1">
    <source>
        <dbReference type="SAM" id="Coils"/>
    </source>
</evidence>
<comment type="caution">
    <text evidence="2">The sequence shown here is derived from an EMBL/GenBank/DDBJ whole genome shotgun (WGS) entry which is preliminary data.</text>
</comment>
<dbReference type="Proteomes" id="UP001230005">
    <property type="component" value="Unassembled WGS sequence"/>
</dbReference>
<gene>
    <name evidence="2" type="ORF">J2S74_004540</name>
</gene>
<dbReference type="RefSeq" id="WP_307330270.1">
    <property type="nucleotide sequence ID" value="NZ_JAUSUG010000023.1"/>
</dbReference>
<dbReference type="SUPFAM" id="SSF75712">
    <property type="entry name" value="Rad50 coiled-coil Zn hook"/>
    <property type="match status" value="1"/>
</dbReference>
<proteinExistence type="predicted"/>
<reference evidence="2 3" key="1">
    <citation type="submission" date="2023-07" db="EMBL/GenBank/DDBJ databases">
        <title>Genomic Encyclopedia of Type Strains, Phase IV (KMG-IV): sequencing the most valuable type-strain genomes for metagenomic binning, comparative biology and taxonomic classification.</title>
        <authorList>
            <person name="Goeker M."/>
        </authorList>
    </citation>
    <scope>NUCLEOTIDE SEQUENCE [LARGE SCALE GENOMIC DNA]</scope>
    <source>
        <strain evidence="2 3">DSM 9768</strain>
    </source>
</reference>
<dbReference type="InterPro" id="IPR022205">
    <property type="entry name" value="DUF3732"/>
</dbReference>
<keyword evidence="3" id="KW-1185">Reference proteome</keyword>
<feature type="coiled-coil region" evidence="1">
    <location>
        <begin position="289"/>
        <end position="316"/>
    </location>
</feature>
<name>A0ABU0A1W8_9BACI</name>